<keyword evidence="3" id="KW-1185">Reference proteome</keyword>
<proteinExistence type="predicted"/>
<dbReference type="Proteomes" id="UP001234989">
    <property type="component" value="Chromosome 9"/>
</dbReference>
<organism evidence="2 3">
    <name type="scientific">Solanum verrucosum</name>
    <dbReference type="NCBI Taxonomy" id="315347"/>
    <lineage>
        <taxon>Eukaryota</taxon>
        <taxon>Viridiplantae</taxon>
        <taxon>Streptophyta</taxon>
        <taxon>Embryophyta</taxon>
        <taxon>Tracheophyta</taxon>
        <taxon>Spermatophyta</taxon>
        <taxon>Magnoliopsida</taxon>
        <taxon>eudicotyledons</taxon>
        <taxon>Gunneridae</taxon>
        <taxon>Pentapetalae</taxon>
        <taxon>asterids</taxon>
        <taxon>lamiids</taxon>
        <taxon>Solanales</taxon>
        <taxon>Solanaceae</taxon>
        <taxon>Solanoideae</taxon>
        <taxon>Solaneae</taxon>
        <taxon>Solanum</taxon>
    </lineage>
</organism>
<dbReference type="EMBL" id="CP133620">
    <property type="protein sequence ID" value="WMV45745.1"/>
    <property type="molecule type" value="Genomic_DNA"/>
</dbReference>
<protein>
    <submittedName>
        <fullName evidence="2">Uncharacterized protein</fullName>
    </submittedName>
</protein>
<reference evidence="2" key="1">
    <citation type="submission" date="2023-08" db="EMBL/GenBank/DDBJ databases">
        <title>A de novo genome assembly of Solanum verrucosum Schlechtendal, a Mexican diploid species geographically isolated from the other diploid A-genome species in potato relatives.</title>
        <authorList>
            <person name="Hosaka K."/>
        </authorList>
    </citation>
    <scope>NUCLEOTIDE SEQUENCE</scope>
    <source>
        <tissue evidence="2">Young leaves</tissue>
    </source>
</reference>
<feature type="compositionally biased region" description="Polar residues" evidence="1">
    <location>
        <begin position="80"/>
        <end position="89"/>
    </location>
</feature>
<evidence type="ECO:0000313" key="2">
    <source>
        <dbReference type="EMBL" id="WMV45745.1"/>
    </source>
</evidence>
<name>A0AAF0UGE1_SOLVR</name>
<evidence type="ECO:0000313" key="3">
    <source>
        <dbReference type="Proteomes" id="UP001234989"/>
    </source>
</evidence>
<feature type="compositionally biased region" description="Basic and acidic residues" evidence="1">
    <location>
        <begin position="58"/>
        <end position="75"/>
    </location>
</feature>
<evidence type="ECO:0000256" key="1">
    <source>
        <dbReference type="SAM" id="MobiDB-lite"/>
    </source>
</evidence>
<sequence length="107" mass="12005">MVHPAGSQIATCNPPHNPSSEVDRRIDRTDRGSVHGLSIRIWIEEQSKDTNMQTGTKQAEEMKMEEPKDHQEHSTCRRVSYQTAKSSSVPIPEGKNQVGYGKEQSTD</sequence>
<gene>
    <name evidence="2" type="ORF">MTR67_039130</name>
</gene>
<feature type="region of interest" description="Disordered" evidence="1">
    <location>
        <begin position="1"/>
        <end position="107"/>
    </location>
</feature>
<accession>A0AAF0UGE1</accession>
<dbReference type="AlphaFoldDB" id="A0AAF0UGE1"/>
<feature type="compositionally biased region" description="Basic and acidic residues" evidence="1">
    <location>
        <begin position="21"/>
        <end position="33"/>
    </location>
</feature>